<dbReference type="EMBL" id="JABBNI010000020">
    <property type="protein sequence ID" value="NMM63249.1"/>
    <property type="molecule type" value="Genomic_DNA"/>
</dbReference>
<dbReference type="InterPro" id="IPR007253">
    <property type="entry name" value="Cell_wall-bd_2"/>
</dbReference>
<evidence type="ECO:0000313" key="3">
    <source>
        <dbReference type="Proteomes" id="UP000537131"/>
    </source>
</evidence>
<reference evidence="2 3" key="1">
    <citation type="submission" date="2020-06" db="EMBL/GenBank/DDBJ databases">
        <title>Complete Genome Sequence of Clostridium muelleri sp. nov. P21T, an Acid-Alcohol Producing Acetogen Isolated from Old Hay.</title>
        <authorList>
            <person name="Duncan K.E."/>
            <person name="Tanner R.S."/>
        </authorList>
    </citation>
    <scope>NUCLEOTIDE SEQUENCE [LARGE SCALE GENOMIC DNA]</scope>
    <source>
        <strain evidence="2 3">P21</strain>
    </source>
</reference>
<feature type="signal peptide" evidence="1">
    <location>
        <begin position="1"/>
        <end position="28"/>
    </location>
</feature>
<dbReference type="PANTHER" id="PTHR30032">
    <property type="entry name" value="N-ACETYLMURAMOYL-L-ALANINE AMIDASE-RELATED"/>
    <property type="match status" value="1"/>
</dbReference>
<sequence>MLSKKIKIVTILASFLIISSLTFTEVKAAGVTRLGGQDRYETSANIAGQFDKLNAIVIVNGEDYHDAISSCVFAKKMGAAILLTESNTLSKASLGFLNSNLSKDKNVYIIGNTKRVSLAVESTVKNFGFINVERISGQSDYDTNSAVLDKMNVDEGTPVIFVSGAGYADGISISGIAAAKGYPILMTDVNSISSSTAEELKKIKPSKIYFVGGNGVISQTNRDNIPSIAGVSKENIVNLTGADRYETNLNIMNQFKLQSDTVAFAYGGEDNTDGKFADALAGTAYAAAKNAPILLVNNNNNKLQKQFVDSMKYSSVLVYGGIGSISDNLLGLLISNSSSAMSAYSAVLQNGAMFFSTDDSKSESLNDFLNDNNVITNKQSITHFTVLDMDGDNIPEVILELSSTNAPEAYEILHYKNGKVYGYHRVLRALEDLKSDGTFLESGGAFDHTFAKLKFNENGSDEIQIAAEVSNQENGNISETYYIGNKIVTKKEFDDFMNSNSKSKQANWYVYNNEQVSTVVK</sequence>
<name>A0A7Y0EGU9_9CLOT</name>
<organism evidence="2 3">
    <name type="scientific">Clostridium muellerianum</name>
    <dbReference type="NCBI Taxonomy" id="2716538"/>
    <lineage>
        <taxon>Bacteria</taxon>
        <taxon>Bacillati</taxon>
        <taxon>Bacillota</taxon>
        <taxon>Clostridia</taxon>
        <taxon>Eubacteriales</taxon>
        <taxon>Clostridiaceae</taxon>
        <taxon>Clostridium</taxon>
    </lineage>
</organism>
<proteinExistence type="predicted"/>
<dbReference type="PANTHER" id="PTHR30032:SF8">
    <property type="entry name" value="GERMINATION-SPECIFIC N-ACETYLMURAMOYL-L-ALANINE AMIDASE"/>
    <property type="match status" value="1"/>
</dbReference>
<keyword evidence="3" id="KW-1185">Reference proteome</keyword>
<protein>
    <submittedName>
        <fullName evidence="2">Cell wall-binding repeat-containing protein</fullName>
    </submittedName>
</protein>
<dbReference type="RefSeq" id="WP_169297855.1">
    <property type="nucleotide sequence ID" value="NZ_JABBNI010000020.1"/>
</dbReference>
<dbReference type="Proteomes" id="UP000537131">
    <property type="component" value="Unassembled WGS sequence"/>
</dbReference>
<dbReference type="InterPro" id="IPR051922">
    <property type="entry name" value="Bact_Sporulation_Assoc"/>
</dbReference>
<feature type="chain" id="PRO_5031219604" evidence="1">
    <location>
        <begin position="29"/>
        <end position="521"/>
    </location>
</feature>
<comment type="caution">
    <text evidence="2">The sequence shown here is derived from an EMBL/GenBank/DDBJ whole genome shotgun (WGS) entry which is preliminary data.</text>
</comment>
<accession>A0A7Y0EGU9</accession>
<dbReference type="Pfam" id="PF04122">
    <property type="entry name" value="CW_binding_2"/>
    <property type="match status" value="3"/>
</dbReference>
<evidence type="ECO:0000256" key="1">
    <source>
        <dbReference type="SAM" id="SignalP"/>
    </source>
</evidence>
<gene>
    <name evidence="2" type="ORF">HBE96_11280</name>
</gene>
<keyword evidence="1" id="KW-0732">Signal</keyword>
<evidence type="ECO:0000313" key="2">
    <source>
        <dbReference type="EMBL" id="NMM63249.1"/>
    </source>
</evidence>
<dbReference type="Gene3D" id="3.40.50.12090">
    <property type="match status" value="2"/>
</dbReference>
<dbReference type="AlphaFoldDB" id="A0A7Y0EGU9"/>